<accession>A0A8J5N0L7</accession>
<reference evidence="1" key="1">
    <citation type="journal article" date="2021" name="Sci. Adv.">
        <title>The American lobster genome reveals insights on longevity, neural, and immune adaptations.</title>
        <authorList>
            <person name="Polinski J.M."/>
            <person name="Zimin A.V."/>
            <person name="Clark K.F."/>
            <person name="Kohn A.B."/>
            <person name="Sadowski N."/>
            <person name="Timp W."/>
            <person name="Ptitsyn A."/>
            <person name="Khanna P."/>
            <person name="Romanova D.Y."/>
            <person name="Williams P."/>
            <person name="Greenwood S.J."/>
            <person name="Moroz L.L."/>
            <person name="Walt D.R."/>
            <person name="Bodnar A.G."/>
        </authorList>
    </citation>
    <scope>NUCLEOTIDE SEQUENCE</scope>
    <source>
        <strain evidence="1">GMGI-L3</strain>
    </source>
</reference>
<sequence length="232" mass="26629">MFSLERFVNDPSLETLYPDQLRKIDWISIASYYEINVQKGSAIQNAVLTELVREELISEEALQLCVIDTATSVGTGNSLELRKLEMEHELRLFEEKRKHELAMEEEKRKTLEVQDRVGVARPSNNDSIQNRDQSVIDITKHLETIIPDHESDPELLELSNSAASKEEADDLPVCFYSDFGLLMRNFRPPSVPDGEDWHVNKPKLYYSREVFVCVMEIQEPRERAKFPGGGSS</sequence>
<keyword evidence="2" id="KW-1185">Reference proteome</keyword>
<evidence type="ECO:0000313" key="2">
    <source>
        <dbReference type="Proteomes" id="UP000747542"/>
    </source>
</evidence>
<organism evidence="1 2">
    <name type="scientific">Homarus americanus</name>
    <name type="common">American lobster</name>
    <dbReference type="NCBI Taxonomy" id="6706"/>
    <lineage>
        <taxon>Eukaryota</taxon>
        <taxon>Metazoa</taxon>
        <taxon>Ecdysozoa</taxon>
        <taxon>Arthropoda</taxon>
        <taxon>Crustacea</taxon>
        <taxon>Multicrustacea</taxon>
        <taxon>Malacostraca</taxon>
        <taxon>Eumalacostraca</taxon>
        <taxon>Eucarida</taxon>
        <taxon>Decapoda</taxon>
        <taxon>Pleocyemata</taxon>
        <taxon>Astacidea</taxon>
        <taxon>Nephropoidea</taxon>
        <taxon>Nephropidae</taxon>
        <taxon>Homarus</taxon>
    </lineage>
</organism>
<name>A0A8J5N0L7_HOMAM</name>
<gene>
    <name evidence="1" type="ORF">Hamer_G025336</name>
</gene>
<dbReference type="Proteomes" id="UP000747542">
    <property type="component" value="Unassembled WGS sequence"/>
</dbReference>
<evidence type="ECO:0000313" key="1">
    <source>
        <dbReference type="EMBL" id="KAG7170182.1"/>
    </source>
</evidence>
<dbReference type="EMBL" id="JAHLQT010014886">
    <property type="protein sequence ID" value="KAG7170182.1"/>
    <property type="molecule type" value="Genomic_DNA"/>
</dbReference>
<comment type="caution">
    <text evidence="1">The sequence shown here is derived from an EMBL/GenBank/DDBJ whole genome shotgun (WGS) entry which is preliminary data.</text>
</comment>
<dbReference type="AlphaFoldDB" id="A0A8J5N0L7"/>
<protein>
    <submittedName>
        <fullName evidence="1">Uncharacterized protein</fullName>
    </submittedName>
</protein>
<proteinExistence type="predicted"/>